<dbReference type="Proteomes" id="UP000390335">
    <property type="component" value="Unassembled WGS sequence"/>
</dbReference>
<proteinExistence type="predicted"/>
<dbReference type="EMBL" id="BLAJ01000002">
    <property type="protein sequence ID" value="GES49624.1"/>
    <property type="molecule type" value="Genomic_DNA"/>
</dbReference>
<gene>
    <name evidence="1" type="ORF">RsS93_22380</name>
</gene>
<organism evidence="1 2">
    <name type="scientific">Rhizobium dioscoreae</name>
    <dbReference type="NCBI Taxonomy" id="2653122"/>
    <lineage>
        <taxon>Bacteria</taxon>
        <taxon>Pseudomonadati</taxon>
        <taxon>Pseudomonadota</taxon>
        <taxon>Alphaproteobacteria</taxon>
        <taxon>Hyphomicrobiales</taxon>
        <taxon>Rhizobiaceae</taxon>
        <taxon>Rhizobium/Agrobacterium group</taxon>
        <taxon>Rhizobium</taxon>
    </lineage>
</organism>
<reference evidence="1 2" key="1">
    <citation type="journal article" date="2020" name="Genome Biol. Evol.">
        <title>Rhizobium dioscoreae sp. nov., a plant growth-promoting bacterium isolated from yam (Dioscorea species).</title>
        <authorList>
            <person name="Ouyabe M."/>
            <person name="Tanaka N."/>
            <person name="Shiwa Y."/>
            <person name="Fujita N."/>
            <person name="Kikuno H."/>
            <person name="Babil P."/>
            <person name="Shiwachi H."/>
        </authorList>
    </citation>
    <scope>NUCLEOTIDE SEQUENCE [LARGE SCALE GENOMIC DNA]</scope>
    <source>
        <strain evidence="1 2">S-93</strain>
    </source>
</reference>
<protein>
    <submittedName>
        <fullName evidence="1">Uncharacterized protein</fullName>
    </submittedName>
</protein>
<evidence type="ECO:0000313" key="1">
    <source>
        <dbReference type="EMBL" id="GES49624.1"/>
    </source>
</evidence>
<sequence>MIAEGAAGVDADMAGHLLSRRCMAFGFGNIGKNGDAALEEGATFWGEL</sequence>
<comment type="caution">
    <text evidence="1">The sequence shown here is derived from an EMBL/GenBank/DDBJ whole genome shotgun (WGS) entry which is preliminary data.</text>
</comment>
<name>A0ABQ0Z2U4_9HYPH</name>
<accession>A0ABQ0Z2U4</accession>
<evidence type="ECO:0000313" key="2">
    <source>
        <dbReference type="Proteomes" id="UP000390335"/>
    </source>
</evidence>
<keyword evidence="2" id="KW-1185">Reference proteome</keyword>